<accession>A0A521FMF7</accession>
<gene>
    <name evidence="1" type="ORF">SAMN06273567_11167</name>
</gene>
<keyword evidence="2" id="KW-1185">Reference proteome</keyword>
<evidence type="ECO:0000313" key="1">
    <source>
        <dbReference type="EMBL" id="SMO97358.1"/>
    </source>
</evidence>
<protein>
    <recommendedName>
        <fullName evidence="3">DUF3291 domain-containing protein</fullName>
    </recommendedName>
</protein>
<dbReference type="RefSeq" id="WP_142460472.1">
    <property type="nucleotide sequence ID" value="NZ_FXTJ01000011.1"/>
</dbReference>
<sequence>MPVIPDLPWTARRAFDGPGVVLFTELRLRRLRDVPLFMATSLRILRQVSRSPGARSALLRAEPLARSFATVSWWDDATAMRAFARTDPHRTAMRRWAPRLSSFGNRALPSTGSMPTVDEALAAAAAPAA</sequence>
<reference evidence="1 2" key="1">
    <citation type="submission" date="2017-05" db="EMBL/GenBank/DDBJ databases">
        <authorList>
            <person name="Varghese N."/>
            <person name="Submissions S."/>
        </authorList>
    </citation>
    <scope>NUCLEOTIDE SEQUENCE [LARGE SCALE GENOMIC DNA]</scope>
    <source>
        <strain evidence="1 2">DSM 46834</strain>
    </source>
</reference>
<evidence type="ECO:0000313" key="2">
    <source>
        <dbReference type="Proteomes" id="UP000317484"/>
    </source>
</evidence>
<dbReference type="SUPFAM" id="SSF54909">
    <property type="entry name" value="Dimeric alpha+beta barrel"/>
    <property type="match status" value="1"/>
</dbReference>
<name>A0A521FMF7_9ACTN</name>
<organism evidence="1 2">
    <name type="scientific">Geodermatophilus aquaeductus</name>
    <dbReference type="NCBI Taxonomy" id="1564161"/>
    <lineage>
        <taxon>Bacteria</taxon>
        <taxon>Bacillati</taxon>
        <taxon>Actinomycetota</taxon>
        <taxon>Actinomycetes</taxon>
        <taxon>Geodermatophilales</taxon>
        <taxon>Geodermatophilaceae</taxon>
        <taxon>Geodermatophilus</taxon>
    </lineage>
</organism>
<dbReference type="Proteomes" id="UP000317484">
    <property type="component" value="Unassembled WGS sequence"/>
</dbReference>
<proteinExistence type="predicted"/>
<dbReference type="AlphaFoldDB" id="A0A521FMF7"/>
<evidence type="ECO:0008006" key="3">
    <source>
        <dbReference type="Google" id="ProtNLM"/>
    </source>
</evidence>
<dbReference type="EMBL" id="FXTJ01000011">
    <property type="protein sequence ID" value="SMO97358.1"/>
    <property type="molecule type" value="Genomic_DNA"/>
</dbReference>
<dbReference type="InterPro" id="IPR011008">
    <property type="entry name" value="Dimeric_a/b-barrel"/>
</dbReference>